<dbReference type="PIRSF" id="PIRSF000548">
    <property type="entry name" value="PK_regulatory"/>
    <property type="match status" value="1"/>
</dbReference>
<keyword evidence="6" id="KW-0114">cAMP</keyword>
<feature type="domain" description="Cyclic nucleotide-binding" evidence="7">
    <location>
        <begin position="67"/>
        <end position="188"/>
    </location>
</feature>
<dbReference type="InterPro" id="IPR018488">
    <property type="entry name" value="cNMP-bd_CS"/>
</dbReference>
<keyword evidence="3" id="KW-0116">cAMP-binding</keyword>
<comment type="similarity">
    <text evidence="1">Belongs to the cAMP-dependent kinase regulatory chain family.</text>
</comment>
<evidence type="ECO:0000256" key="1">
    <source>
        <dbReference type="ARBA" id="ARBA00005753"/>
    </source>
</evidence>
<keyword evidence="2" id="KW-0597">Phosphoprotein</keyword>
<dbReference type="PROSITE" id="PS00889">
    <property type="entry name" value="CNMP_BINDING_2"/>
    <property type="match status" value="2"/>
</dbReference>
<dbReference type="PANTHER" id="PTHR11635:SF152">
    <property type="entry name" value="CAMP-DEPENDENT PROTEIN KINASE TYPE I REGULATORY SUBUNIT-RELATED"/>
    <property type="match status" value="1"/>
</dbReference>
<evidence type="ECO:0000313" key="8">
    <source>
        <dbReference type="EMBL" id="CAK9235513.1"/>
    </source>
</evidence>
<dbReference type="Pfam" id="PF00027">
    <property type="entry name" value="cNMP_binding"/>
    <property type="match status" value="2"/>
</dbReference>
<dbReference type="InterPro" id="IPR050503">
    <property type="entry name" value="cAMP-dep_PK_reg_su-like"/>
</dbReference>
<organism evidence="8 9">
    <name type="scientific">Sphagnum troendelagicum</name>
    <dbReference type="NCBI Taxonomy" id="128251"/>
    <lineage>
        <taxon>Eukaryota</taxon>
        <taxon>Viridiplantae</taxon>
        <taxon>Streptophyta</taxon>
        <taxon>Embryophyta</taxon>
        <taxon>Bryophyta</taxon>
        <taxon>Sphagnophytina</taxon>
        <taxon>Sphagnopsida</taxon>
        <taxon>Sphagnales</taxon>
        <taxon>Sphagnaceae</taxon>
        <taxon>Sphagnum</taxon>
    </lineage>
</organism>
<dbReference type="PROSITE" id="PS00888">
    <property type="entry name" value="CNMP_BINDING_1"/>
    <property type="match status" value="1"/>
</dbReference>
<proteinExistence type="inferred from homology"/>
<dbReference type="PANTHER" id="PTHR11635">
    <property type="entry name" value="CAMP-DEPENDENT PROTEIN KINASE REGULATORY CHAIN"/>
    <property type="match status" value="1"/>
</dbReference>
<protein>
    <recommendedName>
        <fullName evidence="7">Cyclic nucleotide-binding domain-containing protein</fullName>
    </recommendedName>
</protein>
<dbReference type="InterPro" id="IPR014710">
    <property type="entry name" value="RmlC-like_jellyroll"/>
</dbReference>
<dbReference type="CDD" id="cd00038">
    <property type="entry name" value="CAP_ED"/>
    <property type="match status" value="2"/>
</dbReference>
<keyword evidence="5" id="KW-0547">Nucleotide-binding</keyword>
<dbReference type="Gene3D" id="2.60.120.10">
    <property type="entry name" value="Jelly Rolls"/>
    <property type="match status" value="2"/>
</dbReference>
<evidence type="ECO:0000256" key="4">
    <source>
        <dbReference type="ARBA" id="ARBA00022737"/>
    </source>
</evidence>
<dbReference type="InterPro" id="IPR012198">
    <property type="entry name" value="cAMP_dep_PK_reg_su"/>
</dbReference>
<evidence type="ECO:0000256" key="5">
    <source>
        <dbReference type="ARBA" id="ARBA00022741"/>
    </source>
</evidence>
<dbReference type="SMART" id="SM00100">
    <property type="entry name" value="cNMP"/>
    <property type="match status" value="2"/>
</dbReference>
<name>A0ABP0V409_9BRYO</name>
<evidence type="ECO:0000259" key="7">
    <source>
        <dbReference type="PROSITE" id="PS50042"/>
    </source>
</evidence>
<accession>A0ABP0V409</accession>
<dbReference type="Proteomes" id="UP001497512">
    <property type="component" value="Chromosome 8"/>
</dbReference>
<dbReference type="PROSITE" id="PS50042">
    <property type="entry name" value="CNMP_BINDING_3"/>
    <property type="match status" value="2"/>
</dbReference>
<evidence type="ECO:0000256" key="3">
    <source>
        <dbReference type="ARBA" id="ARBA00022566"/>
    </source>
</evidence>
<dbReference type="InterPro" id="IPR000595">
    <property type="entry name" value="cNMP-bd_dom"/>
</dbReference>
<evidence type="ECO:0000313" key="9">
    <source>
        <dbReference type="Proteomes" id="UP001497512"/>
    </source>
</evidence>
<feature type="domain" description="Cyclic nucleotide-binding" evidence="7">
    <location>
        <begin position="191"/>
        <end position="306"/>
    </location>
</feature>
<dbReference type="SUPFAM" id="SSF51206">
    <property type="entry name" value="cAMP-binding domain-like"/>
    <property type="match status" value="2"/>
</dbReference>
<keyword evidence="4" id="KW-0677">Repeat</keyword>
<sequence>MAASSAKGRKATYNLATKERRKHTLSFRRTGVSAECAVTDEKYIPKVIPKTGEAKHRIQKALEKSYLFTSLDKDQIRTVIDAVEEQRHKAGQVIIQQGDSGLMFYLLEAGSCEVWLQKRPGTNPEMVKTYSAGDSFGELALLYDAPRAATVKASTDCIVWAMDRATFRSILMTSTNEKRQLYEEFLENVPLLQSLDKYERSAIADVLEAEYFDAGKVIIIEGTPGDKFYFLEEGEAEARSKGQIVMRYNKGDYFGELALINDAPRAATVATVTKCKVVSINRESFKRLLGKLEDILHRRKAEYTHPSK</sequence>
<dbReference type="EMBL" id="OZ019900">
    <property type="protein sequence ID" value="CAK9235513.1"/>
    <property type="molecule type" value="Genomic_DNA"/>
</dbReference>
<gene>
    <name evidence="8" type="ORF">CSSPTR1EN2_LOCUS22754</name>
</gene>
<dbReference type="PRINTS" id="PR00103">
    <property type="entry name" value="CAMPKINASE"/>
</dbReference>
<evidence type="ECO:0000256" key="6">
    <source>
        <dbReference type="ARBA" id="ARBA00023149"/>
    </source>
</evidence>
<reference evidence="8" key="1">
    <citation type="submission" date="2024-02" db="EMBL/GenBank/DDBJ databases">
        <authorList>
            <consortium name="ELIXIR-Norway"/>
            <consortium name="Elixir Norway"/>
        </authorList>
    </citation>
    <scope>NUCLEOTIDE SEQUENCE</scope>
</reference>
<dbReference type="InterPro" id="IPR018490">
    <property type="entry name" value="cNMP-bd_dom_sf"/>
</dbReference>
<keyword evidence="9" id="KW-1185">Reference proteome</keyword>
<evidence type="ECO:0000256" key="2">
    <source>
        <dbReference type="ARBA" id="ARBA00022553"/>
    </source>
</evidence>